<keyword evidence="8" id="KW-0732">Signal</keyword>
<dbReference type="EMBL" id="JAQQBS010000004">
    <property type="protein sequence ID" value="KAK0170362.1"/>
    <property type="molecule type" value="Genomic_DNA"/>
</dbReference>
<keyword evidence="11 14" id="KW-0333">Golgi apparatus</keyword>
<feature type="domain" description="Insulin-like" evidence="15">
    <location>
        <begin position="429"/>
        <end position="492"/>
    </location>
</feature>
<evidence type="ECO:0000256" key="3">
    <source>
        <dbReference type="ARBA" id="ARBA00008919"/>
    </source>
</evidence>
<comment type="caution">
    <text evidence="16">The sequence shown here is derived from an EMBL/GenBank/DDBJ whole genome shotgun (WGS) entry which is preliminary data.</text>
</comment>
<dbReference type="EC" id="2.4.1.-" evidence="14"/>
<reference evidence="16" key="2">
    <citation type="submission" date="2023-03" db="EMBL/GenBank/DDBJ databases">
        <authorList>
            <person name="Inwood S.N."/>
            <person name="Skelly J.G."/>
            <person name="Guhlin J."/>
            <person name="Harrop T.W.R."/>
            <person name="Goldson S.G."/>
            <person name="Dearden P.K."/>
        </authorList>
    </citation>
    <scope>NUCLEOTIDE SEQUENCE</scope>
    <source>
        <strain evidence="16">Irish</strain>
        <tissue evidence="16">Whole body</tissue>
    </source>
</reference>
<dbReference type="Pfam" id="PF00049">
    <property type="entry name" value="Insulin"/>
    <property type="match status" value="1"/>
</dbReference>
<dbReference type="Gene3D" id="1.10.100.10">
    <property type="entry name" value="Insulin-like"/>
    <property type="match status" value="1"/>
</dbReference>
<evidence type="ECO:0000256" key="8">
    <source>
        <dbReference type="ARBA" id="ARBA00022729"/>
    </source>
</evidence>
<keyword evidence="17" id="KW-1185">Reference proteome</keyword>
<evidence type="ECO:0000313" key="17">
    <source>
        <dbReference type="Proteomes" id="UP001168990"/>
    </source>
</evidence>
<dbReference type="GO" id="GO:0032580">
    <property type="term" value="C:Golgi cisterna membrane"/>
    <property type="evidence" value="ECO:0007669"/>
    <property type="project" value="UniProtKB-SubCell"/>
</dbReference>
<evidence type="ECO:0000256" key="2">
    <source>
        <dbReference type="ARBA" id="ARBA00004922"/>
    </source>
</evidence>
<keyword evidence="10 14" id="KW-1133">Transmembrane helix</keyword>
<dbReference type="Pfam" id="PF00852">
    <property type="entry name" value="Glyco_transf_10"/>
    <property type="match status" value="1"/>
</dbReference>
<dbReference type="InterPro" id="IPR016179">
    <property type="entry name" value="Insulin-like"/>
</dbReference>
<feature type="transmembrane region" description="Helical" evidence="14">
    <location>
        <begin position="390"/>
        <end position="410"/>
    </location>
</feature>
<comment type="caution">
    <text evidence="14">Lacks conserved residue(s) required for the propagation of feature annotation.</text>
</comment>
<sequence length="610" mass="70723">MKVLLFISIVAIGSLCLLTIYLNLCLELWENSKLYFGINTITVSPQLNSSTKLILFWNTMFGDETFYFGHGDIFKNCPELNSGNNCYATHDRNIINIENYNAILFHGSELLINDLPNKRNKNQYYIFTNLESPVNRPLVDSLFENYFNLTMTYRLDSDIPWPYNVIRDRDSGNVVWPIHPDILWKMPLANATDKKQMSSREWIKDTEWIKGKTKTAVWFVSNCRSKSGREKYVEELEKYIDVDIYGRCGNKHCAKDEDCFGTIVEPNYYFYLSFENSLCEDYVTEKFYNAAKYNVVPVVYGGANYSLIAPPKSFINALDFESPQHLAKYLKMLTQRPDEYIKYFKWKEYYEVSNPNELAICRLCRLLHEKITVPKMYNSLSMWMFVCKRLSMINFGIFALFFLMILTNVWSRARPDQQEEEMEEIDVPQTYCGNVLEKTLSALCHNTYYGPSENVDRRNNDMAYFMNGRISRIRRTSGIVDECCRRPCTKEMAKRNDVSCRTSSSSSSSSSNSNSCTRVTDIGCGDEHYIQSVEGRGVSDLGNDKICYVGRRGPLGIWTIFQAEKPAFKLVLNSDKIPTLFPQVQHQATGCGAANFNTRRFYYFFTIKPH</sequence>
<evidence type="ECO:0000256" key="14">
    <source>
        <dbReference type="RuleBase" id="RU003832"/>
    </source>
</evidence>
<keyword evidence="6" id="KW-0165">Cleavage on pair of basic residues</keyword>
<comment type="similarity">
    <text evidence="3 14">Belongs to the glycosyltransferase 10 family.</text>
</comment>
<keyword evidence="5 14" id="KW-0808">Transferase</keyword>
<dbReference type="PANTHER" id="PTHR48438:SF1">
    <property type="entry name" value="ALPHA-(1,3)-FUCOSYLTRANSFERASE C-RELATED"/>
    <property type="match status" value="1"/>
</dbReference>
<evidence type="ECO:0000256" key="10">
    <source>
        <dbReference type="ARBA" id="ARBA00022989"/>
    </source>
</evidence>
<evidence type="ECO:0000313" key="16">
    <source>
        <dbReference type="EMBL" id="KAK0170362.1"/>
    </source>
</evidence>
<evidence type="ECO:0000256" key="5">
    <source>
        <dbReference type="ARBA" id="ARBA00022679"/>
    </source>
</evidence>
<evidence type="ECO:0000256" key="6">
    <source>
        <dbReference type="ARBA" id="ARBA00022685"/>
    </source>
</evidence>
<dbReference type="InterPro" id="IPR001503">
    <property type="entry name" value="Glyco_trans_10"/>
</dbReference>
<evidence type="ECO:0000256" key="4">
    <source>
        <dbReference type="ARBA" id="ARBA00022676"/>
    </source>
</evidence>
<dbReference type="GO" id="GO:0005179">
    <property type="term" value="F:hormone activity"/>
    <property type="evidence" value="ECO:0007669"/>
    <property type="project" value="InterPro"/>
</dbReference>
<evidence type="ECO:0000256" key="13">
    <source>
        <dbReference type="ARBA" id="ARBA00023180"/>
    </source>
</evidence>
<dbReference type="AlphaFoldDB" id="A0AA39FIT3"/>
<dbReference type="SUPFAM" id="SSF53756">
    <property type="entry name" value="UDP-Glycosyltransferase/glycogen phosphorylase"/>
    <property type="match status" value="1"/>
</dbReference>
<keyword evidence="13" id="KW-0325">Glycoprotein</keyword>
<evidence type="ECO:0000256" key="9">
    <source>
        <dbReference type="ARBA" id="ARBA00022968"/>
    </source>
</evidence>
<dbReference type="SMART" id="SM00078">
    <property type="entry name" value="IlGF"/>
    <property type="match status" value="1"/>
</dbReference>
<organism evidence="16 17">
    <name type="scientific">Microctonus aethiopoides</name>
    <dbReference type="NCBI Taxonomy" id="144406"/>
    <lineage>
        <taxon>Eukaryota</taxon>
        <taxon>Metazoa</taxon>
        <taxon>Ecdysozoa</taxon>
        <taxon>Arthropoda</taxon>
        <taxon>Hexapoda</taxon>
        <taxon>Insecta</taxon>
        <taxon>Pterygota</taxon>
        <taxon>Neoptera</taxon>
        <taxon>Endopterygota</taxon>
        <taxon>Hymenoptera</taxon>
        <taxon>Apocrita</taxon>
        <taxon>Ichneumonoidea</taxon>
        <taxon>Braconidae</taxon>
        <taxon>Euphorinae</taxon>
        <taxon>Microctonus</taxon>
    </lineage>
</organism>
<gene>
    <name evidence="16" type="ORF">PV328_010933</name>
</gene>
<dbReference type="InterPro" id="IPR036438">
    <property type="entry name" value="Insulin-like_sf"/>
</dbReference>
<dbReference type="GO" id="GO:0005576">
    <property type="term" value="C:extracellular region"/>
    <property type="evidence" value="ECO:0007669"/>
    <property type="project" value="InterPro"/>
</dbReference>
<dbReference type="GO" id="GO:0008417">
    <property type="term" value="F:fucosyltransferase activity"/>
    <property type="evidence" value="ECO:0007669"/>
    <property type="project" value="InterPro"/>
</dbReference>
<dbReference type="CDD" id="cd04366">
    <property type="entry name" value="IlGF_insulin_bombyxin_like"/>
    <property type="match status" value="1"/>
</dbReference>
<evidence type="ECO:0000256" key="1">
    <source>
        <dbReference type="ARBA" id="ARBA00004447"/>
    </source>
</evidence>
<keyword evidence="7 14" id="KW-0812">Transmembrane</keyword>
<reference evidence="16" key="1">
    <citation type="journal article" date="2023" name="bioRxiv">
        <title>Scaffold-level genome assemblies of two parasitoid biocontrol wasps reveal the parthenogenesis mechanism and an associated novel virus.</title>
        <authorList>
            <person name="Inwood S."/>
            <person name="Skelly J."/>
            <person name="Guhlin J."/>
            <person name="Harrop T."/>
            <person name="Goldson S."/>
            <person name="Dearden P."/>
        </authorList>
    </citation>
    <scope>NUCLEOTIDE SEQUENCE</scope>
    <source>
        <strain evidence="16">Irish</strain>
        <tissue evidence="16">Whole body</tissue>
    </source>
</reference>
<dbReference type="FunFam" id="3.40.50.11660:FF:000006">
    <property type="entry name" value="Alpha-(1,3)-fucosyltransferase C"/>
    <property type="match status" value="1"/>
</dbReference>
<keyword evidence="9" id="KW-0735">Signal-anchor</keyword>
<evidence type="ECO:0000256" key="12">
    <source>
        <dbReference type="ARBA" id="ARBA00023136"/>
    </source>
</evidence>
<keyword evidence="12 14" id="KW-0472">Membrane</keyword>
<evidence type="ECO:0000256" key="11">
    <source>
        <dbReference type="ARBA" id="ARBA00023034"/>
    </source>
</evidence>
<proteinExistence type="inferred from homology"/>
<dbReference type="Pfam" id="PF17039">
    <property type="entry name" value="Glyco_tran_10_N"/>
    <property type="match status" value="1"/>
</dbReference>
<dbReference type="InterPro" id="IPR055270">
    <property type="entry name" value="Glyco_tran_10_C"/>
</dbReference>
<evidence type="ECO:0000259" key="15">
    <source>
        <dbReference type="SMART" id="SM00078"/>
    </source>
</evidence>
<accession>A0AA39FIT3</accession>
<protein>
    <recommendedName>
        <fullName evidence="14">Fucosyltransferase</fullName>
        <ecNumber evidence="14">2.4.1.-</ecNumber>
    </recommendedName>
</protein>
<feature type="transmembrane region" description="Helical" evidence="14">
    <location>
        <begin position="6"/>
        <end position="26"/>
    </location>
</feature>
<dbReference type="Gene3D" id="3.40.50.11660">
    <property type="entry name" value="Glycosyl transferase family 10, C-terminal domain"/>
    <property type="match status" value="1"/>
</dbReference>
<comment type="subcellular location">
    <subcellularLocation>
        <location evidence="1 14">Golgi apparatus</location>
        <location evidence="1 14">Golgi stack membrane</location>
        <topology evidence="1 14">Single-pass type II membrane protein</topology>
    </subcellularLocation>
</comment>
<dbReference type="PANTHER" id="PTHR48438">
    <property type="entry name" value="ALPHA-(1,3)-FUCOSYLTRANSFERASE C-RELATED"/>
    <property type="match status" value="1"/>
</dbReference>
<dbReference type="SUPFAM" id="SSF56994">
    <property type="entry name" value="Insulin-like"/>
    <property type="match status" value="1"/>
</dbReference>
<comment type="pathway">
    <text evidence="2">Protein modification; protein glycosylation.</text>
</comment>
<name>A0AA39FIT3_9HYME</name>
<keyword evidence="4 14" id="KW-0328">Glycosyltransferase</keyword>
<dbReference type="Proteomes" id="UP001168990">
    <property type="component" value="Unassembled WGS sequence"/>
</dbReference>
<dbReference type="InterPro" id="IPR031481">
    <property type="entry name" value="Glyco_tran_10_N"/>
</dbReference>
<dbReference type="InterPro" id="IPR038577">
    <property type="entry name" value="GT10-like_C_sf"/>
</dbReference>
<evidence type="ECO:0000256" key="7">
    <source>
        <dbReference type="ARBA" id="ARBA00022692"/>
    </source>
</evidence>